<gene>
    <name evidence="5" type="ORF">DSO09_04775</name>
    <name evidence="4" type="ORF">EF809_01685</name>
</gene>
<dbReference type="SUPFAM" id="SSF56281">
    <property type="entry name" value="Metallo-hydrolase/oxidoreductase"/>
    <property type="match status" value="1"/>
</dbReference>
<feature type="domain" description="Metallo-beta-lactamase" evidence="3">
    <location>
        <begin position="59"/>
        <end position="201"/>
    </location>
</feature>
<dbReference type="InterPro" id="IPR036866">
    <property type="entry name" value="RibonucZ/Hydroxyglut_hydro"/>
</dbReference>
<evidence type="ECO:0000313" key="5">
    <source>
        <dbReference type="EMBL" id="TDA38326.1"/>
    </source>
</evidence>
<dbReference type="InterPro" id="IPR001279">
    <property type="entry name" value="Metallo-B-lactamas"/>
</dbReference>
<dbReference type="PANTHER" id="PTHR43546">
    <property type="entry name" value="UPF0173 METAL-DEPENDENT HYDROLASE MJ1163-RELATED"/>
    <property type="match status" value="1"/>
</dbReference>
<dbReference type="HAMAP" id="MF_01406">
    <property type="entry name" value="UPF0282"/>
    <property type="match status" value="1"/>
</dbReference>
<sequence>MKIELIAFDSMGVRSMCTYIETKNIKIIIDPSAALAPRRFGLPPHEIEFERLNQLAKKITEKALNADVIIITHYHYDHHDLGDLIPLDIYNNKIVMVKDPENNINKSQRDFRAPLFLAIVKQRAKCLEIADNKVFNIEGTRIEFSKAVFHGSNSLLGYVIEVMIDDDGDRIIHTSDVQGPIFEDQIEFLLKNKPRIAIVDGPMTYMLGYRYSYENLDASLKNIERLLENGTEELILDHHMLRDKNYIHIFKSLREKFPKAKILTAAEYMGLEVDILEARRKELFNKGGNKKENMEGNDREENSTSSISNIWENT</sequence>
<reference evidence="5 7" key="1">
    <citation type="journal article" date="2019" name="Nat. Microbiol.">
        <title>Expanding anaerobic alkane metabolism in the domain of Archaea.</title>
        <authorList>
            <person name="Wang Y."/>
            <person name="Wegener G."/>
            <person name="Hou J."/>
            <person name="Wang F."/>
            <person name="Xiao X."/>
        </authorList>
    </citation>
    <scope>NUCLEOTIDE SEQUENCE [LARGE SCALE GENOMIC DNA]</scope>
    <source>
        <strain evidence="5">WYZ-LMO11</strain>
    </source>
</reference>
<evidence type="ECO:0000313" key="4">
    <source>
        <dbReference type="EMBL" id="RZN57037.1"/>
    </source>
</evidence>
<accession>A0A520KGR3</accession>
<comment type="caution">
    <text evidence="4">The sequence shown here is derived from an EMBL/GenBank/DDBJ whole genome shotgun (WGS) entry which is preliminary data.</text>
</comment>
<dbReference type="InterPro" id="IPR014426">
    <property type="entry name" value="UPF0282_hydrls"/>
</dbReference>
<dbReference type="InterPro" id="IPR050114">
    <property type="entry name" value="UPF0173_UPF0282_UlaG_hydrolase"/>
</dbReference>
<dbReference type="PANTHER" id="PTHR43546:SF4">
    <property type="entry name" value="UPF0282 PROTEIN MJ1629"/>
    <property type="match status" value="1"/>
</dbReference>
<comment type="similarity">
    <text evidence="1">Belongs to the UPF0282 family.</text>
</comment>
<dbReference type="Proteomes" id="UP000317265">
    <property type="component" value="Unassembled WGS sequence"/>
</dbReference>
<dbReference type="Gene3D" id="3.60.15.10">
    <property type="entry name" value="Ribonuclease Z/Hydroxyacylglutathione hydrolase-like"/>
    <property type="match status" value="1"/>
</dbReference>
<dbReference type="NCBIfam" id="NF003287">
    <property type="entry name" value="PRK04286.1-1"/>
    <property type="match status" value="1"/>
</dbReference>
<evidence type="ECO:0000313" key="6">
    <source>
        <dbReference type="Proteomes" id="UP000316080"/>
    </source>
</evidence>
<protein>
    <recommendedName>
        <fullName evidence="1">UPF0282 protein DSO09_04775</fullName>
    </recommendedName>
</protein>
<feature type="region of interest" description="Disordered" evidence="2">
    <location>
        <begin position="287"/>
        <end position="314"/>
    </location>
</feature>
<dbReference type="AlphaFoldDB" id="A0A520KGR3"/>
<keyword evidence="4" id="KW-0378">Hydrolase</keyword>
<evidence type="ECO:0000256" key="1">
    <source>
        <dbReference type="HAMAP-Rule" id="MF_01406"/>
    </source>
</evidence>
<dbReference type="EMBL" id="QNVI01000054">
    <property type="protein sequence ID" value="TDA38326.1"/>
    <property type="molecule type" value="Genomic_DNA"/>
</dbReference>
<evidence type="ECO:0000313" key="7">
    <source>
        <dbReference type="Proteomes" id="UP000317265"/>
    </source>
</evidence>
<dbReference type="Pfam" id="PF12706">
    <property type="entry name" value="Lactamase_B_2"/>
    <property type="match status" value="1"/>
</dbReference>
<feature type="compositionally biased region" description="Basic and acidic residues" evidence="2">
    <location>
        <begin position="287"/>
        <end position="302"/>
    </location>
</feature>
<dbReference type="Proteomes" id="UP000316080">
    <property type="component" value="Unassembled WGS sequence"/>
</dbReference>
<evidence type="ECO:0000259" key="3">
    <source>
        <dbReference type="Pfam" id="PF12706"/>
    </source>
</evidence>
<dbReference type="EMBL" id="RXIH01000013">
    <property type="protein sequence ID" value="RZN57037.1"/>
    <property type="molecule type" value="Genomic_DNA"/>
</dbReference>
<evidence type="ECO:0000256" key="2">
    <source>
        <dbReference type="SAM" id="MobiDB-lite"/>
    </source>
</evidence>
<proteinExistence type="inferred from homology"/>
<feature type="compositionally biased region" description="Polar residues" evidence="2">
    <location>
        <begin position="303"/>
        <end position="314"/>
    </location>
</feature>
<reference evidence="4 6" key="2">
    <citation type="journal article" date="2019" name="Nat. Microbiol.">
        <title>Wide diversity of methane and short-chain alkane metabolisms in uncultured archaea.</title>
        <authorList>
            <person name="Borrel G."/>
            <person name="Adam P.S."/>
            <person name="McKay L.J."/>
            <person name="Chen L.X."/>
            <person name="Sierra-Garcia I.N."/>
            <person name="Sieber C.M."/>
            <person name="Letourneur Q."/>
            <person name="Ghozlane A."/>
            <person name="Andersen G.L."/>
            <person name="Li W.J."/>
            <person name="Hallam S.J."/>
            <person name="Muyzer G."/>
            <person name="de Oliveira V.M."/>
            <person name="Inskeep W.P."/>
            <person name="Banfield J.F."/>
            <person name="Gribaldo S."/>
        </authorList>
    </citation>
    <scope>NUCLEOTIDE SEQUENCE [LARGE SCALE GENOMIC DNA]</scope>
    <source>
        <strain evidence="4">Verst-YHS</strain>
    </source>
</reference>
<organism evidence="4 6">
    <name type="scientific">Thermoproteota archaeon</name>
    <dbReference type="NCBI Taxonomy" id="2056631"/>
    <lineage>
        <taxon>Archaea</taxon>
        <taxon>Thermoproteota</taxon>
    </lineage>
</organism>
<dbReference type="PIRSF" id="PIRSF004944">
    <property type="entry name" value="UCP004944_hydrls"/>
    <property type="match status" value="1"/>
</dbReference>
<name>A0A520KGR3_9CREN</name>
<dbReference type="GO" id="GO:0016787">
    <property type="term" value="F:hydrolase activity"/>
    <property type="evidence" value="ECO:0007669"/>
    <property type="project" value="UniProtKB-KW"/>
</dbReference>